<name>A0A934U3S3_9NOCA</name>
<protein>
    <submittedName>
        <fullName evidence="2">Dihydrofolate reductase family protein</fullName>
    </submittedName>
</protein>
<organism evidence="2 3">
    <name type="scientific">Antrihabitans stalagmiti</name>
    <dbReference type="NCBI Taxonomy" id="2799499"/>
    <lineage>
        <taxon>Bacteria</taxon>
        <taxon>Bacillati</taxon>
        <taxon>Actinomycetota</taxon>
        <taxon>Actinomycetes</taxon>
        <taxon>Mycobacteriales</taxon>
        <taxon>Nocardiaceae</taxon>
        <taxon>Antrihabitans</taxon>
    </lineage>
</organism>
<dbReference type="Pfam" id="PF01872">
    <property type="entry name" value="RibD_C"/>
    <property type="match status" value="1"/>
</dbReference>
<evidence type="ECO:0000259" key="1">
    <source>
        <dbReference type="Pfam" id="PF01872"/>
    </source>
</evidence>
<evidence type="ECO:0000313" key="2">
    <source>
        <dbReference type="EMBL" id="MBJ8339752.1"/>
    </source>
</evidence>
<dbReference type="PANTHER" id="PTHR38011">
    <property type="entry name" value="DIHYDROFOLATE REDUCTASE FAMILY PROTEIN (AFU_ORTHOLOGUE AFUA_8G06820)"/>
    <property type="match status" value="1"/>
</dbReference>
<dbReference type="AlphaFoldDB" id="A0A934U3S3"/>
<dbReference type="PANTHER" id="PTHR38011:SF2">
    <property type="entry name" value="BIFUNCTIONAL DEAMINASE-REDUCTASE DOMAIN PROTEIN"/>
    <property type="match status" value="1"/>
</dbReference>
<dbReference type="InterPro" id="IPR050765">
    <property type="entry name" value="Riboflavin_Biosynth_HTPR"/>
</dbReference>
<keyword evidence="3" id="KW-1185">Reference proteome</keyword>
<feature type="domain" description="Bacterial bifunctional deaminase-reductase C-terminal" evidence="1">
    <location>
        <begin position="2"/>
        <end position="186"/>
    </location>
</feature>
<dbReference type="SUPFAM" id="SSF53597">
    <property type="entry name" value="Dihydrofolate reductase-like"/>
    <property type="match status" value="1"/>
</dbReference>
<dbReference type="InterPro" id="IPR002734">
    <property type="entry name" value="RibDG_C"/>
</dbReference>
<dbReference type="EMBL" id="JAEMNV010000003">
    <property type="protein sequence ID" value="MBJ8339752.1"/>
    <property type="molecule type" value="Genomic_DNA"/>
</dbReference>
<gene>
    <name evidence="2" type="ORF">JGU71_12725</name>
</gene>
<dbReference type="Gene3D" id="3.40.430.10">
    <property type="entry name" value="Dihydrofolate Reductase, subunit A"/>
    <property type="match status" value="1"/>
</dbReference>
<dbReference type="InterPro" id="IPR024072">
    <property type="entry name" value="DHFR-like_dom_sf"/>
</dbReference>
<evidence type="ECO:0000313" key="3">
    <source>
        <dbReference type="Proteomes" id="UP000655868"/>
    </source>
</evidence>
<reference evidence="2" key="1">
    <citation type="submission" date="2020-12" db="EMBL/GenBank/DDBJ databases">
        <title>Antrihabitans popcorni sp. nov. and Antrihabitans auranticaus sp. nov., isolated from a larva cave.</title>
        <authorList>
            <person name="Lee S.D."/>
            <person name="Kim I.S."/>
        </authorList>
    </citation>
    <scope>NUCLEOTIDE SEQUENCE</scope>
    <source>
        <strain evidence="2">YC3-6</strain>
    </source>
</reference>
<accession>A0A934U3S3</accession>
<dbReference type="GO" id="GO:0008703">
    <property type="term" value="F:5-amino-6-(5-phosphoribosylamino)uracil reductase activity"/>
    <property type="evidence" value="ECO:0007669"/>
    <property type="project" value="InterPro"/>
</dbReference>
<comment type="caution">
    <text evidence="2">The sequence shown here is derived from an EMBL/GenBank/DDBJ whole genome shotgun (WGS) entry which is preliminary data.</text>
</comment>
<proteinExistence type="predicted"/>
<dbReference type="Proteomes" id="UP000655868">
    <property type="component" value="Unassembled WGS sequence"/>
</dbReference>
<dbReference type="GO" id="GO:0009231">
    <property type="term" value="P:riboflavin biosynthetic process"/>
    <property type="evidence" value="ECO:0007669"/>
    <property type="project" value="InterPro"/>
</dbReference>
<dbReference type="RefSeq" id="WP_199704463.1">
    <property type="nucleotide sequence ID" value="NZ_JAEMNV010000003.1"/>
</dbReference>
<sequence length="214" mass="23102">MKLTVHTFVSLDGVIQGPGAPEEDPSDGFTRGGWLVPFDPEHWGRVVDSWFARLDAFLLGRKTFELMRSYWPDVTDPDDAVAAVYRTHPKYVLSSTLTDPGWAGSTVLSGDLVTEVGRLKEQSGGELQVHGSATLIRSLHEAGLVDTYRMLQFPVVVGQGKRLFTQPGAAAGLEITAAETLPGGIVALEAEVVRRGEPEVGAFALSSDGREVIR</sequence>